<dbReference type="Gene3D" id="2.60.200.20">
    <property type="match status" value="1"/>
</dbReference>
<dbReference type="SMART" id="SM00240">
    <property type="entry name" value="FHA"/>
    <property type="match status" value="1"/>
</dbReference>
<dbReference type="AlphaFoldDB" id="W7TDZ3"/>
<organism evidence="3 4">
    <name type="scientific">Nannochloropsis gaditana</name>
    <dbReference type="NCBI Taxonomy" id="72520"/>
    <lineage>
        <taxon>Eukaryota</taxon>
        <taxon>Sar</taxon>
        <taxon>Stramenopiles</taxon>
        <taxon>Ochrophyta</taxon>
        <taxon>Eustigmatophyceae</taxon>
        <taxon>Eustigmatales</taxon>
        <taxon>Monodopsidaceae</taxon>
        <taxon>Nannochloropsis</taxon>
    </lineage>
</organism>
<dbReference type="CDD" id="cd22673">
    <property type="entry name" value="FHA_Ki67"/>
    <property type="match status" value="1"/>
</dbReference>
<feature type="domain" description="FHA" evidence="2">
    <location>
        <begin position="55"/>
        <end position="114"/>
    </location>
</feature>
<dbReference type="PANTHER" id="PTHR21603:SF18">
    <property type="entry name" value="ANTIGEN KI-67-LIKE PROTEIN"/>
    <property type="match status" value="1"/>
</dbReference>
<evidence type="ECO:0000313" key="4">
    <source>
        <dbReference type="Proteomes" id="UP000019335"/>
    </source>
</evidence>
<keyword evidence="4" id="KW-1185">Reference proteome</keyword>
<sequence length="310" mass="33280">MLAAIASQHEKVEASMKIPPSFPAFLSASPCVGKVIVLRRNGKDGGHFPLTRGHATIGRHENCDIRIALPWVSRKHAELRVIDAAEGGEAGHGVVVTLTNFSDVNPTSVNGTKLQKGTKGTARLRHGDVFVVADRSFRFEYTAPPGEDGPGDDGEDAEATLPFQEGRENVAPTTHVRKSGNRPSPTATHQVSACDKENLSCPSKNLRDANTGPLPLKLKNSEKYSSPIKQKGKDPPPPPTGISLRPKNLPNRSLPAIAKDVAASPPPSLPRSAPMKVATIPPSLRAAINARRQSYNQQPVQEEVECAEEY</sequence>
<dbReference type="InterPro" id="IPR008984">
    <property type="entry name" value="SMAD_FHA_dom_sf"/>
</dbReference>
<dbReference type="PANTHER" id="PTHR21603">
    <property type="entry name" value="ANTIGEN KI-67-LIKE PROTEIN"/>
    <property type="match status" value="1"/>
</dbReference>
<evidence type="ECO:0000259" key="2">
    <source>
        <dbReference type="PROSITE" id="PS50006"/>
    </source>
</evidence>
<dbReference type="InterPro" id="IPR000253">
    <property type="entry name" value="FHA_dom"/>
</dbReference>
<accession>W7TDZ3</accession>
<feature type="compositionally biased region" description="Polar residues" evidence="1">
    <location>
        <begin position="181"/>
        <end position="191"/>
    </location>
</feature>
<dbReference type="GO" id="GO:0007088">
    <property type="term" value="P:regulation of mitotic nuclear division"/>
    <property type="evidence" value="ECO:0007669"/>
    <property type="project" value="TreeGrafter"/>
</dbReference>
<dbReference type="PROSITE" id="PS50006">
    <property type="entry name" value="FHA_DOMAIN"/>
    <property type="match status" value="1"/>
</dbReference>
<evidence type="ECO:0000313" key="3">
    <source>
        <dbReference type="EMBL" id="EWM25215.1"/>
    </source>
</evidence>
<dbReference type="GO" id="GO:0005634">
    <property type="term" value="C:nucleus"/>
    <property type="evidence" value="ECO:0007669"/>
    <property type="project" value="TreeGrafter"/>
</dbReference>
<comment type="caution">
    <text evidence="3">The sequence shown here is derived from an EMBL/GenBank/DDBJ whole genome shotgun (WGS) entry which is preliminary data.</text>
</comment>
<dbReference type="GO" id="GO:0051983">
    <property type="term" value="P:regulation of chromosome segregation"/>
    <property type="evidence" value="ECO:0007669"/>
    <property type="project" value="TreeGrafter"/>
</dbReference>
<name>W7TDZ3_9STRA</name>
<reference evidence="3 4" key="1">
    <citation type="journal article" date="2014" name="Mol. Plant">
        <title>Chromosome Scale Genome Assembly and Transcriptome Profiling of Nannochloropsis gaditana in Nitrogen Depletion.</title>
        <authorList>
            <person name="Corteggiani Carpinelli E."/>
            <person name="Telatin A."/>
            <person name="Vitulo N."/>
            <person name="Forcato C."/>
            <person name="D'Angelo M."/>
            <person name="Schiavon R."/>
            <person name="Vezzi A."/>
            <person name="Giacometti G.M."/>
            <person name="Morosinotto T."/>
            <person name="Valle G."/>
        </authorList>
    </citation>
    <scope>NUCLEOTIDE SEQUENCE [LARGE SCALE GENOMIC DNA]</scope>
    <source>
        <strain evidence="3 4">B-31</strain>
    </source>
</reference>
<evidence type="ECO:0000256" key="1">
    <source>
        <dbReference type="SAM" id="MobiDB-lite"/>
    </source>
</evidence>
<dbReference type="SUPFAM" id="SSF49879">
    <property type="entry name" value="SMAD/FHA domain"/>
    <property type="match status" value="1"/>
</dbReference>
<feature type="region of interest" description="Disordered" evidence="1">
    <location>
        <begin position="140"/>
        <end position="254"/>
    </location>
</feature>
<dbReference type="EMBL" id="AZIL01001014">
    <property type="protein sequence ID" value="EWM25215.1"/>
    <property type="molecule type" value="Genomic_DNA"/>
</dbReference>
<protein>
    <submittedName>
        <fullName evidence="3">Forkhead-associated domain containing protein</fullName>
    </submittedName>
</protein>
<feature type="non-terminal residue" evidence="3">
    <location>
        <position position="310"/>
    </location>
</feature>
<dbReference type="OrthoDB" id="6288785at2759"/>
<dbReference type="Pfam" id="PF00498">
    <property type="entry name" value="FHA"/>
    <property type="match status" value="1"/>
</dbReference>
<dbReference type="Proteomes" id="UP000019335">
    <property type="component" value="Chromosome 12"/>
</dbReference>
<gene>
    <name evidence="3" type="primary">mki67</name>
    <name evidence="3" type="ORF">Naga_100751g3</name>
</gene>
<feature type="compositionally biased region" description="Acidic residues" evidence="1">
    <location>
        <begin position="149"/>
        <end position="158"/>
    </location>
</feature>
<proteinExistence type="predicted"/>
<dbReference type="GO" id="GO:0005694">
    <property type="term" value="C:chromosome"/>
    <property type="evidence" value="ECO:0007669"/>
    <property type="project" value="TreeGrafter"/>
</dbReference>